<dbReference type="SUPFAM" id="SSF81324">
    <property type="entry name" value="Voltage-gated potassium channels"/>
    <property type="match status" value="1"/>
</dbReference>
<dbReference type="Gene3D" id="3.30.450.20">
    <property type="entry name" value="PAS domain"/>
    <property type="match status" value="1"/>
</dbReference>
<dbReference type="PANTHER" id="PTHR10217:SF637">
    <property type="entry name" value="EAG-LIKE K[+] CHANNEL, ISOFORM A"/>
    <property type="match status" value="1"/>
</dbReference>
<gene>
    <name evidence="27" type="primary">LOC116940917</name>
</gene>
<feature type="region of interest" description="Disordered" evidence="22">
    <location>
        <begin position="136"/>
        <end position="165"/>
    </location>
</feature>
<feature type="domain" description="Cyclic nucleotide-binding" evidence="24">
    <location>
        <begin position="556"/>
        <end position="620"/>
    </location>
</feature>
<dbReference type="GO" id="GO:0005886">
    <property type="term" value="C:plasma membrane"/>
    <property type="evidence" value="ECO:0007669"/>
    <property type="project" value="UniProtKB-SubCell"/>
</dbReference>
<dbReference type="InterPro" id="IPR005821">
    <property type="entry name" value="Ion_trans_dom"/>
</dbReference>
<dbReference type="GO" id="GO:0005242">
    <property type="term" value="F:inward rectifier potassium channel activity"/>
    <property type="evidence" value="ECO:0007669"/>
    <property type="project" value="UniProtKB-ARBA"/>
</dbReference>
<dbReference type="FunFam" id="1.10.1200.260:FF:000002">
    <property type="entry name" value="Potassium voltage-gated channel subfamily H member 8"/>
    <property type="match status" value="1"/>
</dbReference>
<feature type="compositionally biased region" description="Low complexity" evidence="22">
    <location>
        <begin position="793"/>
        <end position="806"/>
    </location>
</feature>
<dbReference type="GO" id="GO:0042391">
    <property type="term" value="P:regulation of membrane potential"/>
    <property type="evidence" value="ECO:0007669"/>
    <property type="project" value="TreeGrafter"/>
</dbReference>
<dbReference type="InterPro" id="IPR035965">
    <property type="entry name" value="PAS-like_dom_sf"/>
</dbReference>
<evidence type="ECO:0000256" key="2">
    <source>
        <dbReference type="ARBA" id="ARBA00022448"/>
    </source>
</evidence>
<evidence type="ECO:0000256" key="16">
    <source>
        <dbReference type="ARBA" id="ARBA00060723"/>
    </source>
</evidence>
<keyword evidence="2" id="KW-0813">Transport</keyword>
<dbReference type="CDD" id="cd00130">
    <property type="entry name" value="PAS"/>
    <property type="match status" value="1"/>
</dbReference>
<evidence type="ECO:0000256" key="19">
    <source>
        <dbReference type="ARBA" id="ARBA00075971"/>
    </source>
</evidence>
<evidence type="ECO:0000256" key="4">
    <source>
        <dbReference type="ARBA" id="ARBA00022538"/>
    </source>
</evidence>
<dbReference type="InterPro" id="IPR003938">
    <property type="entry name" value="K_chnl_volt-dep_EAG/ELK/ERG"/>
</dbReference>
<comment type="function">
    <text evidence="15">Pore-forming (alpha) subunit of a voltage-gated inwardly rectifying potassium channel. Charactherized by a fast rate of activation during depolarization followed by a rapid inactivation at much more depolarized value causing inward rectification due to a C-type inactivation mechanism. Exhibits a rapid recovery from inactivation.</text>
</comment>
<evidence type="ECO:0000256" key="7">
    <source>
        <dbReference type="ARBA" id="ARBA00022882"/>
    </source>
</evidence>
<evidence type="ECO:0000313" key="27">
    <source>
        <dbReference type="RefSeq" id="XP_032807183.1"/>
    </source>
</evidence>
<keyword evidence="26" id="KW-1185">Reference proteome</keyword>
<dbReference type="Gene3D" id="1.10.287.70">
    <property type="match status" value="1"/>
</dbReference>
<dbReference type="Gene3D" id="1.10.1200.260">
    <property type="match status" value="1"/>
</dbReference>
<keyword evidence="9 23" id="KW-1133">Transmembrane helix</keyword>
<keyword evidence="7" id="KW-0851">Voltage-gated channel</keyword>
<evidence type="ECO:0000256" key="14">
    <source>
        <dbReference type="ARBA" id="ARBA00034430"/>
    </source>
</evidence>
<evidence type="ECO:0000259" key="24">
    <source>
        <dbReference type="PROSITE" id="PS50042"/>
    </source>
</evidence>
<dbReference type="PROSITE" id="PS50042">
    <property type="entry name" value="CNMP_BINDING_3"/>
    <property type="match status" value="1"/>
</dbReference>
<comment type="subunit">
    <text evidence="17">The potassium channel is probably composed of a homo- or heterotetrameric complex of pore-forming alpha subunits that can associate with modulating beta subunits. Interacts with KCNE1 and KCNE3; these interactions regulate KCNH3 trafficking to the plasma membrane and its subsequent voltage-gated potassium channel activity.</text>
</comment>
<dbReference type="InterPro" id="IPR000700">
    <property type="entry name" value="PAS-assoc_C"/>
</dbReference>
<keyword evidence="4" id="KW-0633">Potassium transport</keyword>
<dbReference type="Gene3D" id="2.60.120.10">
    <property type="entry name" value="Jelly Rolls"/>
    <property type="match status" value="1"/>
</dbReference>
<keyword evidence="3" id="KW-1003">Cell membrane</keyword>
<keyword evidence="10" id="KW-0406">Ion transport</keyword>
<proteinExistence type="inferred from homology"/>
<dbReference type="FunFam" id="3.30.450.20:FF:000001">
    <property type="entry name" value="Potassium voltage-gated channel subfamily H member 7"/>
    <property type="match status" value="1"/>
</dbReference>
<feature type="compositionally biased region" description="Acidic residues" evidence="22">
    <location>
        <begin position="702"/>
        <end position="720"/>
    </location>
</feature>
<evidence type="ECO:0000313" key="26">
    <source>
        <dbReference type="Proteomes" id="UP001318040"/>
    </source>
</evidence>
<feature type="transmembrane region" description="Helical" evidence="23">
    <location>
        <begin position="454"/>
        <end position="478"/>
    </location>
</feature>
<evidence type="ECO:0000256" key="6">
    <source>
        <dbReference type="ARBA" id="ARBA00022826"/>
    </source>
</evidence>
<comment type="subcellular location">
    <subcellularLocation>
        <location evidence="1">Cell membrane</location>
        <topology evidence="1">Multi-pass membrane protein</topology>
    </subcellularLocation>
</comment>
<dbReference type="CDD" id="cd00038">
    <property type="entry name" value="CAP_ED"/>
    <property type="match status" value="1"/>
</dbReference>
<evidence type="ECO:0000259" key="25">
    <source>
        <dbReference type="PROSITE" id="PS50113"/>
    </source>
</evidence>
<evidence type="ECO:0000256" key="1">
    <source>
        <dbReference type="ARBA" id="ARBA00004651"/>
    </source>
</evidence>
<dbReference type="PRINTS" id="PR01463">
    <property type="entry name" value="EAGCHANLFMLY"/>
</dbReference>
<dbReference type="PANTHER" id="PTHR10217">
    <property type="entry name" value="VOLTAGE AND LIGAND GATED POTASSIUM CHANNEL"/>
    <property type="match status" value="1"/>
</dbReference>
<reference evidence="27" key="1">
    <citation type="submission" date="2025-08" db="UniProtKB">
        <authorList>
            <consortium name="RefSeq"/>
        </authorList>
    </citation>
    <scope>IDENTIFICATION</scope>
    <source>
        <tissue evidence="27">Sperm</tissue>
    </source>
</reference>
<evidence type="ECO:0000256" key="10">
    <source>
        <dbReference type="ARBA" id="ARBA00023065"/>
    </source>
</evidence>
<name>A0AAJ7SYZ1_PETMA</name>
<dbReference type="Pfam" id="PF00027">
    <property type="entry name" value="cNMP_binding"/>
    <property type="match status" value="1"/>
</dbReference>
<comment type="similarity">
    <text evidence="16">Belongs to the potassium channel family. H (Eag) (TC 1.A.1.20) subfamily. Kv12.2/KCNH3 sub-subfamily.</text>
</comment>
<dbReference type="RefSeq" id="XP_032807183.1">
    <property type="nucleotide sequence ID" value="XM_032951292.1"/>
</dbReference>
<dbReference type="SUPFAM" id="SSF51206">
    <property type="entry name" value="cAMP-binding domain-like"/>
    <property type="match status" value="1"/>
</dbReference>
<keyword evidence="6" id="KW-0631">Potassium channel</keyword>
<feature type="transmembrane region" description="Helical" evidence="23">
    <location>
        <begin position="356"/>
        <end position="382"/>
    </location>
</feature>
<keyword evidence="11 23" id="KW-0472">Membrane</keyword>
<dbReference type="KEGG" id="pmrn:116940917"/>
<keyword evidence="12" id="KW-0325">Glycoprotein</keyword>
<evidence type="ECO:0000256" key="22">
    <source>
        <dbReference type="SAM" id="MobiDB-lite"/>
    </source>
</evidence>
<evidence type="ECO:0000256" key="5">
    <source>
        <dbReference type="ARBA" id="ARBA00022692"/>
    </source>
</evidence>
<dbReference type="FunFam" id="2.60.120.10:FF:000061">
    <property type="entry name" value="Potassium voltage-gated channel subfamily H member 3"/>
    <property type="match status" value="1"/>
</dbReference>
<dbReference type="InterPro" id="IPR014710">
    <property type="entry name" value="RmlC-like_jellyroll"/>
</dbReference>
<dbReference type="AlphaFoldDB" id="A0AAJ7SYZ1"/>
<dbReference type="GO" id="GO:0034702">
    <property type="term" value="C:monoatomic ion channel complex"/>
    <property type="evidence" value="ECO:0007669"/>
    <property type="project" value="UniProtKB-KW"/>
</dbReference>
<feature type="compositionally biased region" description="Polar residues" evidence="22">
    <location>
        <begin position="723"/>
        <end position="738"/>
    </location>
</feature>
<organism evidence="26 27">
    <name type="scientific">Petromyzon marinus</name>
    <name type="common">Sea lamprey</name>
    <dbReference type="NCBI Taxonomy" id="7757"/>
    <lineage>
        <taxon>Eukaryota</taxon>
        <taxon>Metazoa</taxon>
        <taxon>Chordata</taxon>
        <taxon>Craniata</taxon>
        <taxon>Vertebrata</taxon>
        <taxon>Cyclostomata</taxon>
        <taxon>Hyperoartia</taxon>
        <taxon>Petromyzontiformes</taxon>
        <taxon>Petromyzontidae</taxon>
        <taxon>Petromyzon</taxon>
    </lineage>
</organism>
<evidence type="ECO:0000256" key="21">
    <source>
        <dbReference type="ARBA" id="ARBA00082966"/>
    </source>
</evidence>
<evidence type="ECO:0000256" key="18">
    <source>
        <dbReference type="ARBA" id="ARBA00072860"/>
    </source>
</evidence>
<dbReference type="Pfam" id="PF13426">
    <property type="entry name" value="PAS_9"/>
    <property type="match status" value="1"/>
</dbReference>
<feature type="compositionally biased region" description="Polar residues" evidence="22">
    <location>
        <begin position="156"/>
        <end position="165"/>
    </location>
</feature>
<accession>A0AAJ7SYZ1</accession>
<feature type="region of interest" description="Disordered" evidence="22">
    <location>
        <begin position="701"/>
        <end position="841"/>
    </location>
</feature>
<evidence type="ECO:0000256" key="23">
    <source>
        <dbReference type="SAM" id="Phobius"/>
    </source>
</evidence>
<comment type="catalytic activity">
    <reaction evidence="14">
        <text>K(+)(in) = K(+)(out)</text>
        <dbReference type="Rhea" id="RHEA:29463"/>
        <dbReference type="ChEBI" id="CHEBI:29103"/>
    </reaction>
</comment>
<keyword evidence="5 23" id="KW-0812">Transmembrane</keyword>
<evidence type="ECO:0000256" key="8">
    <source>
        <dbReference type="ARBA" id="ARBA00022958"/>
    </source>
</evidence>
<evidence type="ECO:0000256" key="17">
    <source>
        <dbReference type="ARBA" id="ARBA00065546"/>
    </source>
</evidence>
<dbReference type="InterPro" id="IPR003950">
    <property type="entry name" value="K_chnl_volt-dep_ELK"/>
</dbReference>
<protein>
    <recommendedName>
        <fullName evidence="18">Voltage-gated inwardly rectifying potassium channel KCNH3</fullName>
    </recommendedName>
    <alternativeName>
        <fullName evidence="20">Ether-a-go-go-like potassium channel 2</fullName>
    </alternativeName>
    <alternativeName>
        <fullName evidence="19">Potassium voltage-gated channel subfamily H member 3</fullName>
    </alternativeName>
    <alternativeName>
        <fullName evidence="21">Voltage-gated potassium channel subunit Kv12.2</fullName>
    </alternativeName>
</protein>
<feature type="transmembrane region" description="Helical" evidence="23">
    <location>
        <begin position="307"/>
        <end position="335"/>
    </location>
</feature>
<dbReference type="Pfam" id="PF00520">
    <property type="entry name" value="Ion_trans"/>
    <property type="match status" value="1"/>
</dbReference>
<evidence type="ECO:0000256" key="3">
    <source>
        <dbReference type="ARBA" id="ARBA00022475"/>
    </source>
</evidence>
<keyword evidence="13" id="KW-0407">Ion channel</keyword>
<evidence type="ECO:0000256" key="12">
    <source>
        <dbReference type="ARBA" id="ARBA00023180"/>
    </source>
</evidence>
<dbReference type="InterPro" id="IPR000014">
    <property type="entry name" value="PAS"/>
</dbReference>
<evidence type="ECO:0000256" key="15">
    <source>
        <dbReference type="ARBA" id="ARBA00053640"/>
    </source>
</evidence>
<dbReference type="PRINTS" id="PR01465">
    <property type="entry name" value="ELKCHANNEL"/>
</dbReference>
<dbReference type="SMART" id="SM00100">
    <property type="entry name" value="cNMP"/>
    <property type="match status" value="1"/>
</dbReference>
<feature type="compositionally biased region" description="Low complexity" evidence="22">
    <location>
        <begin position="747"/>
        <end position="759"/>
    </location>
</feature>
<evidence type="ECO:0000256" key="9">
    <source>
        <dbReference type="ARBA" id="ARBA00022989"/>
    </source>
</evidence>
<dbReference type="SMART" id="SM00086">
    <property type="entry name" value="PAC"/>
    <property type="match status" value="1"/>
</dbReference>
<dbReference type="NCBIfam" id="TIGR00229">
    <property type="entry name" value="sensory_box"/>
    <property type="match status" value="1"/>
</dbReference>
<dbReference type="InterPro" id="IPR000595">
    <property type="entry name" value="cNMP-bd_dom"/>
</dbReference>
<feature type="region of interest" description="Disordered" evidence="22">
    <location>
        <begin position="992"/>
        <end position="1012"/>
    </location>
</feature>
<dbReference type="InterPro" id="IPR001610">
    <property type="entry name" value="PAC"/>
</dbReference>
<sequence>MPVMKGLLAPQNTFLDTIATRFDGTHSNFVLGNAQVPQGFPIVYCSDGFCELTGFGRTEVMQRSCSCCFLHGVETAAPLARHVERALDAQLEFKTEIVFYKKDGSPFWCLLDIVPIRNEKREVVLFLASFKDISDTKRGPTQDGVKEAAEERPRQKGQTGSGFNTSRRRSRAVLYHLSGHLQRQDNSKLKLKNNVFGPEKAALPEYKVAAAQRSRLILLHYGTFKAGWDWLILLATFYVAVTVPYNVCFLNSDEQCTSSRSTMVSDITSEILFIIDIVLNFRTTYVSGSGQVVYNGRSICLHYVTTWFPIDLIAALPFDLLCAFKIAVTSFVHLLKTVRLLRLLRLLQKLDRYSQYSAVVLAMLMCMFALLAHWMACIWYIIGFEEMKSTDLVTHQIGWLQELQRRLVAPHYPNITQGMPPIRSAYITSLYFTLSSITSVGFGNVSANTDGEKIFSICAMLIGALMHAVVFGNVTAIIQRMYSRRSLYLTRTRDLKEFIRIHRLPHQLKQRMLEYFQTTWSVNNGIDTNELLKDFPDELRADVTMHLNKEMLQLPLFESASRGCLRSLSLNVKTTFCAPGEYLIRQGDALQAFYFILSGSMEALKDGTVLAILGKGDLIGCDLPSPACVIKSNADVKALTYCDLQCINLRGLDEVLQLYPEYASRFHGDIAHELTYNMREGPSTQHLSDSNGDLINRLPSIQEDEEEEEEEDNDEDESDEATPLSSNVINTSRSQLNLPPSTPPRRCPTAAAAATATPPLYHWATSSPPPPSGYAKPAKGAPRRPGNAVLSNGRPRSGAGAVARGSGLPGVAPGSPRLGAGETATGGRSRHPPPHGLPRLQPLSPRVVVGVEGGAVFDFVHVIHADLTTPPTEKEGTSRSGEPMEADDTWRGICHLNQQMSSLSQEVSRLGNDLQALMEMLKPLVPHGNQLSPLPSHPSLPWDPALNPLCRGDRDCTPALKQTLPSYHPGVDNEEVKALGCLAQQALPKFVSPPSSPRDFVEDRGGGILRQNDGTDTRCSDYLVRTSQTVSSVDSVCDEEEAHRSEESVDFLCSEAAQSFAPESLRQLYIADISPDLSPLNVDETCLNMTESEMQSVPEKEVISMRVIRGSDGHQVIEIIDFAEDEGTNV</sequence>
<dbReference type="SUPFAM" id="SSF55785">
    <property type="entry name" value="PYP-like sensor domain (PAS domain)"/>
    <property type="match status" value="1"/>
</dbReference>
<dbReference type="Proteomes" id="UP001318040">
    <property type="component" value="Chromosome 10"/>
</dbReference>
<feature type="domain" description="PAC" evidence="25">
    <location>
        <begin position="93"/>
        <end position="145"/>
    </location>
</feature>
<evidence type="ECO:0000256" key="20">
    <source>
        <dbReference type="ARBA" id="ARBA00076368"/>
    </source>
</evidence>
<evidence type="ECO:0000256" key="13">
    <source>
        <dbReference type="ARBA" id="ARBA00023303"/>
    </source>
</evidence>
<keyword evidence="8" id="KW-0630">Potassium</keyword>
<dbReference type="InterPro" id="IPR050818">
    <property type="entry name" value="KCNH_animal-type"/>
</dbReference>
<evidence type="ECO:0000256" key="11">
    <source>
        <dbReference type="ARBA" id="ARBA00023136"/>
    </source>
</evidence>
<dbReference type="InterPro" id="IPR018490">
    <property type="entry name" value="cNMP-bd_dom_sf"/>
</dbReference>
<feature type="compositionally biased region" description="Basic and acidic residues" evidence="22">
    <location>
        <begin position="136"/>
        <end position="154"/>
    </location>
</feature>
<dbReference type="PROSITE" id="PS50113">
    <property type="entry name" value="PAC"/>
    <property type="match status" value="1"/>
</dbReference>